<dbReference type="Gene3D" id="1.10.390.10">
    <property type="entry name" value="Neutral Protease Domain 2"/>
    <property type="match status" value="1"/>
</dbReference>
<evidence type="ECO:0000259" key="8">
    <source>
        <dbReference type="Pfam" id="PF25316"/>
    </source>
</evidence>
<evidence type="ECO:0000256" key="6">
    <source>
        <dbReference type="ARBA" id="ARBA00023242"/>
    </source>
</evidence>
<evidence type="ECO:0000256" key="2">
    <source>
        <dbReference type="ARBA" id="ARBA00010937"/>
    </source>
</evidence>
<dbReference type="PANTHER" id="PTHR15137">
    <property type="entry name" value="TRANSCRIPTION INITIATION FACTOR TFIID"/>
    <property type="match status" value="1"/>
</dbReference>
<dbReference type="Gene3D" id="2.60.40.1730">
    <property type="entry name" value="tricorn interacting facor f3 domain"/>
    <property type="match status" value="1"/>
</dbReference>
<comment type="caution">
    <text evidence="10">The sequence shown here is derived from an EMBL/GenBank/DDBJ whole genome shotgun (WGS) entry which is preliminary data.</text>
</comment>
<evidence type="ECO:0000256" key="5">
    <source>
        <dbReference type="ARBA" id="ARBA00023163"/>
    </source>
</evidence>
<gene>
    <name evidence="10" type="ORF">BZA70DRAFT_282869</name>
</gene>
<feature type="domain" description="Transcription initiation factor TFIID subunit 2 TPR repeats" evidence="9">
    <location>
        <begin position="762"/>
        <end position="1067"/>
    </location>
</feature>
<proteinExistence type="inferred from homology"/>
<feature type="compositionally biased region" description="Basic residues" evidence="7">
    <location>
        <begin position="1274"/>
        <end position="1285"/>
    </location>
</feature>
<protein>
    <recommendedName>
        <fullName evidence="3">Transcription initiation factor TFIID subunit 2</fullName>
    </recommendedName>
</protein>
<evidence type="ECO:0000259" key="9">
    <source>
        <dbReference type="Pfam" id="PF25577"/>
    </source>
</evidence>
<reference evidence="10 11" key="1">
    <citation type="submission" date="2024-03" db="EMBL/GenBank/DDBJ databases">
        <title>Genome-scale model development and genomic sequencing of the oleaginous clade Lipomyces.</title>
        <authorList>
            <consortium name="Lawrence Berkeley National Laboratory"/>
            <person name="Czajka J.J."/>
            <person name="Han Y."/>
            <person name="Kim J."/>
            <person name="Mondo S.J."/>
            <person name="Hofstad B.A."/>
            <person name="Robles A."/>
            <person name="Haridas S."/>
            <person name="Riley R."/>
            <person name="LaButti K."/>
            <person name="Pangilinan J."/>
            <person name="Andreopoulos W."/>
            <person name="Lipzen A."/>
            <person name="Yan J."/>
            <person name="Wang M."/>
            <person name="Ng V."/>
            <person name="Grigoriev I.V."/>
            <person name="Spatafora J.W."/>
            <person name="Magnuson J.K."/>
            <person name="Baker S.E."/>
            <person name="Pomraning K.R."/>
        </authorList>
    </citation>
    <scope>NUCLEOTIDE SEQUENCE [LARGE SCALE GENOMIC DNA]</scope>
    <source>
        <strain evidence="10 11">Phaff 52-87</strain>
    </source>
</reference>
<dbReference type="PANTHER" id="PTHR15137:SF9">
    <property type="entry name" value="TRANSCRIPTION INITIATION FACTOR TFIID SUBUNIT 2"/>
    <property type="match status" value="1"/>
</dbReference>
<dbReference type="EMBL" id="JBBJBU010000011">
    <property type="protein sequence ID" value="KAK7203598.1"/>
    <property type="molecule type" value="Genomic_DNA"/>
</dbReference>
<dbReference type="Pfam" id="PF25316">
    <property type="entry name" value="TAF2_3rd"/>
    <property type="match status" value="1"/>
</dbReference>
<keyword evidence="11" id="KW-1185">Reference proteome</keyword>
<evidence type="ECO:0000256" key="1">
    <source>
        <dbReference type="ARBA" id="ARBA00004123"/>
    </source>
</evidence>
<accession>A0ABR1F3F0</accession>
<dbReference type="Proteomes" id="UP001498771">
    <property type="component" value="Unassembled WGS sequence"/>
</dbReference>
<dbReference type="Pfam" id="PF25577">
    <property type="entry name" value="TPR_TAF2_C"/>
    <property type="match status" value="1"/>
</dbReference>
<dbReference type="SUPFAM" id="SSF63737">
    <property type="entry name" value="Leukotriene A4 hydrolase N-terminal domain"/>
    <property type="match status" value="1"/>
</dbReference>
<dbReference type="InterPro" id="IPR027268">
    <property type="entry name" value="Peptidase_M4/M1_CTD_sf"/>
</dbReference>
<dbReference type="CDD" id="cd09839">
    <property type="entry name" value="M1_like_TAF2"/>
    <property type="match status" value="1"/>
</dbReference>
<dbReference type="InterPro" id="IPR037813">
    <property type="entry name" value="TAF2"/>
</dbReference>
<dbReference type="RefSeq" id="XP_064766631.1">
    <property type="nucleotide sequence ID" value="XM_064913353.1"/>
</dbReference>
<feature type="region of interest" description="Disordered" evidence="7">
    <location>
        <begin position="1229"/>
        <end position="1285"/>
    </location>
</feature>
<name>A0ABR1F3F0_9ASCO</name>
<comment type="subcellular location">
    <subcellularLocation>
        <location evidence="1">Nucleus</location>
    </subcellularLocation>
</comment>
<dbReference type="SUPFAM" id="SSF55486">
    <property type="entry name" value="Metalloproteases ('zincins'), catalytic domain"/>
    <property type="match status" value="1"/>
</dbReference>
<evidence type="ECO:0000256" key="7">
    <source>
        <dbReference type="SAM" id="MobiDB-lite"/>
    </source>
</evidence>
<keyword evidence="5" id="KW-0804">Transcription</keyword>
<evidence type="ECO:0000256" key="4">
    <source>
        <dbReference type="ARBA" id="ARBA00023015"/>
    </source>
</evidence>
<dbReference type="InterPro" id="IPR057345">
    <property type="entry name" value="Ig-like_TAF2"/>
</dbReference>
<dbReference type="InterPro" id="IPR042097">
    <property type="entry name" value="Aminopeptidase_N-like_N_sf"/>
</dbReference>
<dbReference type="GeneID" id="90038865"/>
<feature type="domain" description="Transcription initiation factor TFIID subunit 2 Ig-like" evidence="8">
    <location>
        <begin position="561"/>
        <end position="761"/>
    </location>
</feature>
<sequence length="1285" mass="143321">MLEATKIDRGFHIAHQKVQLDVDLAGYSITGSTEITVLPSDPTIRDIRLDLRQAKVTAAYINNKPALWDYEDFWQATSSPRFTRSARTVHQYDAYKDKLSPLTSDRLSGELVVHLPRYFKIQPTDSFIPPVIIGRGISPTASRFASPDVLSSRNDIDSPYLPINLRIDFKLENPVMGVNFVKKSPTNSYEHVYTCSNPFGISTSSWLPCVDGLWERCSWQFVITVPKTIGDIRSAATNDYAPTTSKEKEEEDLEREIAVVCIGDVTHEVTHSTDVTRKTVTFDLPTPVAAQHVGFAVGPFIQTNLSALKESDDEEAHHSASSSSVDVLAYSLPGKQDDVINTCMFMNKAMEYFIREYTSYPFGSFSLCFVETALDDMETLAGLSIVSERHLFPVDVIDPLFSVTKYLTTQLAAQWSGVNIVPKNWSNIWVTIGICRYITGMFLKKLMGNNEHRFRLRKDAEKICELDIGRPPIGDPDLEYPIDRATLKFIELKAPVVLHILDRRLTKSGVSFGLTRVIPKLFRQAMMGELTSLSTSHFQRLCEKVSHAKVDTFFQEWVYGSGYPIFRITQRFNKKKMFIEMGIRQVQSAEMSDVSSLNETEFVKDAKRHLAGKSEAKKYPVRSAFTGPMTIRIHEADGTPYEHIVHIKDSFIKIDIQYNTKYKRLKRNLRQKGGGAAAASATAVASAAAAAAAGDHMDEGEYDGVLLHSLGDVLSTDDEMSEWRLTDWTADQEDQMTNEAFEWMRVDSDFEWICMIYINQPDYMYASQLQQDRDVVAQYECIKFFADAKPAPIYSTILARTLMDRRYYYGIRVEAALTLARYATPDLDFIGRYHLLKAFQTIFCFPDSLIPQANDFSDFGSYSLQKAIPTALALVKDDRGKTSLQVKEFLLDLLRYNENSNNMYSDCFYVGCIIRAICNSIAEPGKGEPEYNFEFSFDFGEPVSNKSPEKRFVEKAMAEIDRCVNMDGWMPSYQNSISIAAIEGKELLAGVGTIDLSPAEVIPLTEPDRSERLRVSAFSALLSIPDIYRKPEHRNVLRYVFATARHDPSAFVRYELLKLIGESIGKISMRKSGADKDSAAAALGSFMIVEETGGEVAAERQEEFRRSNIAGCVDIAREQFSENEMLQRGLLGLLSAAESGVLAKRMVIDICAVLYETRPVKLVTLKIPDRKQVVAKNLGKGKVKLYRVEKPRPKPVQKIKAVAATAAGVAAPPTATDTATVTADLQTSTATTTAAPAPAPAPAPAETPLASNGNAEPPVAISQEESAEAVKPKAPGKIRIKLKGL</sequence>
<evidence type="ECO:0000313" key="11">
    <source>
        <dbReference type="Proteomes" id="UP001498771"/>
    </source>
</evidence>
<evidence type="ECO:0000256" key="3">
    <source>
        <dbReference type="ARBA" id="ARBA00017363"/>
    </source>
</evidence>
<keyword evidence="6" id="KW-0539">Nucleus</keyword>
<evidence type="ECO:0000313" key="10">
    <source>
        <dbReference type="EMBL" id="KAK7203598.1"/>
    </source>
</evidence>
<organism evidence="10 11">
    <name type="scientific">Myxozyma melibiosi</name>
    <dbReference type="NCBI Taxonomy" id="54550"/>
    <lineage>
        <taxon>Eukaryota</taxon>
        <taxon>Fungi</taxon>
        <taxon>Dikarya</taxon>
        <taxon>Ascomycota</taxon>
        <taxon>Saccharomycotina</taxon>
        <taxon>Lipomycetes</taxon>
        <taxon>Lipomycetales</taxon>
        <taxon>Lipomycetaceae</taxon>
        <taxon>Myxozyma</taxon>
    </lineage>
</organism>
<dbReference type="InterPro" id="IPR057991">
    <property type="entry name" value="TPR_TAF2_C"/>
</dbReference>
<comment type="similarity">
    <text evidence="2">Belongs to the TAF2 family.</text>
</comment>
<keyword evidence="4" id="KW-0805">Transcription regulation</keyword>